<dbReference type="EMBL" id="FONG01000010">
    <property type="protein sequence ID" value="SFF27249.1"/>
    <property type="molecule type" value="Genomic_DNA"/>
</dbReference>
<organism evidence="2 3">
    <name type="scientific">Actinacidiphila alni</name>
    <dbReference type="NCBI Taxonomy" id="380248"/>
    <lineage>
        <taxon>Bacteria</taxon>
        <taxon>Bacillati</taxon>
        <taxon>Actinomycetota</taxon>
        <taxon>Actinomycetes</taxon>
        <taxon>Kitasatosporales</taxon>
        <taxon>Streptomycetaceae</taxon>
        <taxon>Actinacidiphila</taxon>
    </lineage>
</organism>
<evidence type="ECO:0000313" key="3">
    <source>
        <dbReference type="Proteomes" id="UP000199323"/>
    </source>
</evidence>
<proteinExistence type="predicted"/>
<dbReference type="RefSeq" id="WP_093714806.1">
    <property type="nucleotide sequence ID" value="NZ_FONG01000010.1"/>
</dbReference>
<dbReference type="STRING" id="380248.SAMN05216251_110240"/>
<keyword evidence="1" id="KW-1133">Transmembrane helix</keyword>
<keyword evidence="1" id="KW-0812">Transmembrane</keyword>
<feature type="transmembrane region" description="Helical" evidence="1">
    <location>
        <begin position="12"/>
        <end position="35"/>
    </location>
</feature>
<evidence type="ECO:0000313" key="2">
    <source>
        <dbReference type="EMBL" id="SFF27249.1"/>
    </source>
</evidence>
<reference evidence="2 3" key="1">
    <citation type="submission" date="2016-10" db="EMBL/GenBank/DDBJ databases">
        <authorList>
            <person name="de Groot N.N."/>
        </authorList>
    </citation>
    <scope>NUCLEOTIDE SEQUENCE [LARGE SCALE GENOMIC DNA]</scope>
    <source>
        <strain evidence="2 3">CGMCC 4.3510</strain>
    </source>
</reference>
<name>A0A1I2HCG7_9ACTN</name>
<dbReference type="Proteomes" id="UP000199323">
    <property type="component" value="Unassembled WGS sequence"/>
</dbReference>
<sequence>MSVDWNALGEVAAVSFGVTVGVVVVFAIGVLALSARDTVRESGGTGTGQLAGAGACFLACACAVVYGLYLIIPQFH</sequence>
<feature type="transmembrane region" description="Helical" evidence="1">
    <location>
        <begin position="47"/>
        <end position="72"/>
    </location>
</feature>
<keyword evidence="1" id="KW-0472">Membrane</keyword>
<gene>
    <name evidence="2" type="ORF">SAMN05216251_110240</name>
</gene>
<keyword evidence="3" id="KW-1185">Reference proteome</keyword>
<evidence type="ECO:0000256" key="1">
    <source>
        <dbReference type="SAM" id="Phobius"/>
    </source>
</evidence>
<dbReference type="AlphaFoldDB" id="A0A1I2HCG7"/>
<accession>A0A1I2HCG7</accession>
<protein>
    <submittedName>
        <fullName evidence="2">Uncharacterized protein</fullName>
    </submittedName>
</protein>